<evidence type="ECO:0000259" key="4">
    <source>
        <dbReference type="Pfam" id="PF22672"/>
    </source>
</evidence>
<gene>
    <name evidence="5" type="ORF">PFTANZ_01307</name>
</gene>
<dbReference type="EMBL" id="KI926332">
    <property type="protein sequence ID" value="ETW37991.1"/>
    <property type="molecule type" value="Genomic_DNA"/>
</dbReference>
<dbReference type="Pfam" id="PF22672">
    <property type="entry name" value="DBL_C"/>
    <property type="match status" value="1"/>
</dbReference>
<evidence type="ECO:0000259" key="3">
    <source>
        <dbReference type="Pfam" id="PF05424"/>
    </source>
</evidence>
<feature type="domain" description="Duffy-antigen binding" evidence="3">
    <location>
        <begin position="206"/>
        <end position="353"/>
    </location>
</feature>
<dbReference type="Gene3D" id="1.20.58.830">
    <property type="match status" value="2"/>
</dbReference>
<protein>
    <recommendedName>
        <fullName evidence="7">Duffy-binding-like domain-containing protein</fullName>
    </recommendedName>
</protein>
<reference evidence="5 6" key="2">
    <citation type="submission" date="2013-02" db="EMBL/GenBank/DDBJ databases">
        <title>The Genome Sequence of Plasmodium falciparum Tanzania (2000708).</title>
        <authorList>
            <consortium name="The Broad Institute Genome Sequencing Platform"/>
            <consortium name="The Broad Institute Genome Sequencing Center for Infectious Disease"/>
            <person name="Neafsey D."/>
            <person name="Cheeseman I."/>
            <person name="Volkman S."/>
            <person name="Adams J."/>
            <person name="Walker B."/>
            <person name="Young S.K."/>
            <person name="Zeng Q."/>
            <person name="Gargeya S."/>
            <person name="Fitzgerald M."/>
            <person name="Haas B."/>
            <person name="Abouelleil A."/>
            <person name="Alvarado L."/>
            <person name="Arachchi H.M."/>
            <person name="Berlin A.M."/>
            <person name="Chapman S.B."/>
            <person name="Dewar J."/>
            <person name="Goldberg J."/>
            <person name="Griggs A."/>
            <person name="Gujja S."/>
            <person name="Hansen M."/>
            <person name="Howarth C."/>
            <person name="Imamovic A."/>
            <person name="Larimer J."/>
            <person name="McCowan C."/>
            <person name="Murphy C."/>
            <person name="Neiman D."/>
            <person name="Pearson M."/>
            <person name="Priest M."/>
            <person name="Roberts A."/>
            <person name="Saif S."/>
            <person name="Shea T."/>
            <person name="Sisk P."/>
            <person name="Sykes S."/>
            <person name="Wortman J."/>
            <person name="Nusbaum C."/>
            <person name="Birren B."/>
        </authorList>
    </citation>
    <scope>NUCLEOTIDE SEQUENCE [LARGE SCALE GENOMIC DNA]</scope>
    <source>
        <strain evidence="6">Tanzania (2000708)</strain>
    </source>
</reference>
<dbReference type="OrthoDB" id="10524814at2759"/>
<reference evidence="5 6" key="1">
    <citation type="submission" date="2013-02" db="EMBL/GenBank/DDBJ databases">
        <title>The Genome Annotation of Plasmodium falciparum Tanzania (2000708).</title>
        <authorList>
            <consortium name="The Broad Institute Genome Sequencing Platform"/>
            <consortium name="The Broad Institute Genome Sequencing Center for Infectious Disease"/>
            <person name="Neafsey D."/>
            <person name="Hoffman S."/>
            <person name="Volkman S."/>
            <person name="Rosenthal P."/>
            <person name="Walker B."/>
            <person name="Young S.K."/>
            <person name="Zeng Q."/>
            <person name="Gargeya S."/>
            <person name="Fitzgerald M."/>
            <person name="Haas B."/>
            <person name="Abouelleil A."/>
            <person name="Allen A.W."/>
            <person name="Alvarado L."/>
            <person name="Arachchi H.M."/>
            <person name="Berlin A.M."/>
            <person name="Chapman S.B."/>
            <person name="Gainer-Dewar J."/>
            <person name="Goldberg J."/>
            <person name="Griggs A."/>
            <person name="Gujja S."/>
            <person name="Hansen M."/>
            <person name="Howarth C."/>
            <person name="Imamovic A."/>
            <person name="Ireland A."/>
            <person name="Larimer J."/>
            <person name="McCowan C."/>
            <person name="Murphy C."/>
            <person name="Pearson M."/>
            <person name="Poon T.W."/>
            <person name="Priest M."/>
            <person name="Roberts A."/>
            <person name="Saif S."/>
            <person name="Shea T."/>
            <person name="Sisk P."/>
            <person name="Sykes S."/>
            <person name="Wortman J."/>
            <person name="Nusbaum C."/>
            <person name="Birren B."/>
        </authorList>
    </citation>
    <scope>NUCLEOTIDE SEQUENCE [LARGE SCALE GENOMIC DNA]</scope>
    <source>
        <strain evidence="6">Tanzania (2000708)</strain>
    </source>
</reference>
<evidence type="ECO:0000313" key="5">
    <source>
        <dbReference type="EMBL" id="ETW37991.1"/>
    </source>
</evidence>
<feature type="region of interest" description="Disordered" evidence="1">
    <location>
        <begin position="496"/>
        <end position="529"/>
    </location>
</feature>
<dbReference type="SUPFAM" id="SSF140924">
    <property type="entry name" value="Duffy binding domain-like"/>
    <property type="match status" value="2"/>
</dbReference>
<dbReference type="InterPro" id="IPR054595">
    <property type="entry name" value="DBL_C"/>
</dbReference>
<dbReference type="GO" id="GO:0016020">
    <property type="term" value="C:membrane"/>
    <property type="evidence" value="ECO:0007669"/>
    <property type="project" value="InterPro"/>
</dbReference>
<dbReference type="Gene3D" id="1.20.1310.20">
    <property type="entry name" value="Duffy-antigen binding domain"/>
    <property type="match status" value="1"/>
</dbReference>
<proteinExistence type="predicted"/>
<dbReference type="InterPro" id="IPR042202">
    <property type="entry name" value="Duffy-ag-bd_sf"/>
</dbReference>
<name>A0A024WCQ1_PLAFA</name>
<feature type="domain" description="Duffy-binding-like" evidence="4">
    <location>
        <begin position="3"/>
        <end position="129"/>
    </location>
</feature>
<evidence type="ECO:0000313" key="6">
    <source>
        <dbReference type="Proteomes" id="UP000030708"/>
    </source>
</evidence>
<feature type="transmembrane region" description="Helical" evidence="2">
    <location>
        <begin position="538"/>
        <end position="559"/>
    </location>
</feature>
<keyword evidence="2" id="KW-0812">Transmembrane</keyword>
<feature type="non-terminal residue" evidence="5">
    <location>
        <position position="560"/>
    </location>
</feature>
<dbReference type="GO" id="GO:0046789">
    <property type="term" value="F:host cell surface receptor binding"/>
    <property type="evidence" value="ECO:0007669"/>
    <property type="project" value="InterPro"/>
</dbReference>
<evidence type="ECO:0008006" key="7">
    <source>
        <dbReference type="Google" id="ProtNLM"/>
    </source>
</evidence>
<dbReference type="InterPro" id="IPR008602">
    <property type="entry name" value="Duffy-antigen-binding"/>
</dbReference>
<evidence type="ECO:0000256" key="1">
    <source>
        <dbReference type="SAM" id="MobiDB-lite"/>
    </source>
</evidence>
<keyword evidence="2" id="KW-0472">Membrane</keyword>
<keyword evidence="2" id="KW-1133">Transmembrane helix</keyword>
<organism evidence="5 6">
    <name type="scientific">Plasmodium falciparum Tanzania</name>
    <name type="common">2000708</name>
    <dbReference type="NCBI Taxonomy" id="1036725"/>
    <lineage>
        <taxon>Eukaryota</taxon>
        <taxon>Sar</taxon>
        <taxon>Alveolata</taxon>
        <taxon>Apicomplexa</taxon>
        <taxon>Aconoidasida</taxon>
        <taxon>Haemosporida</taxon>
        <taxon>Plasmodiidae</taxon>
        <taxon>Plasmodium</taxon>
        <taxon>Plasmodium (Laverania)</taxon>
    </lineage>
</organism>
<sequence>MTEWSEYFCKALNKKLETFKTVCDECIQSEKKCHDNNKGKECEKCKEKCSKYKDFVNKWKDQYDLQAKAYEELYDKANKNTNIYVTNDDNFAVEFLKDVKSVCTKNDPSSAEKYLYKTSNCKQYKFKDESTHPIKIYSFKEYPEGYENHCTCEITQHPLDDCPDDTNKEVCSRFQVVKRCMKKDFNNDLDNWNSYGVEDFKGKNAGVLVPPRRRHLCLYNTIINLPSMVHKNDFKKVFLNAVYTEGKLLWDKYGENSNDVMEAMKYSFADYADIIKGTDMLDTTTSKKINKRLLELLNVSNNDRRHATSWWKNNRSHIWHAMLCGYKKANDKFVINSDTCKLPNEDEIPQFLRWLLEWAKQACKEKKIRKQALQTKCYCSNPNEISGSDIIKHYPCKSELTKYIQWNLMIKELLDQLNIKYQNIKASNNPKNPSEINAEEYIETELKEGECNLVDIERIYNKIKQEHNPLKEILMYLCPNLEFPDDTFEYIGKTETEDTTIEPETPTSDNPEDSIPSISPEDVHPTTGEDTNIFNSNILSSTIPFGIALALSSIAFLFLK</sequence>
<accession>A0A024WCQ1</accession>
<evidence type="ECO:0000256" key="2">
    <source>
        <dbReference type="SAM" id="Phobius"/>
    </source>
</evidence>
<dbReference type="AlphaFoldDB" id="A0A024WCQ1"/>
<dbReference type="Pfam" id="PF05424">
    <property type="entry name" value="Duffy_binding"/>
    <property type="match status" value="1"/>
</dbReference>
<dbReference type="Proteomes" id="UP000030708">
    <property type="component" value="Unassembled WGS sequence"/>
</dbReference>